<dbReference type="GO" id="GO:0006269">
    <property type="term" value="P:DNA replication, synthesis of primer"/>
    <property type="evidence" value="ECO:0007669"/>
    <property type="project" value="InterPro"/>
</dbReference>
<keyword evidence="3" id="KW-1185">Reference proteome</keyword>
<dbReference type="AlphaFoldDB" id="A0A2G5UH88"/>
<dbReference type="Proteomes" id="UP000230233">
    <property type="component" value="Chromosome III"/>
</dbReference>
<dbReference type="Gene3D" id="3.90.920.10">
    <property type="entry name" value="DNA primase, PRIM domain"/>
    <property type="match status" value="1"/>
</dbReference>
<protein>
    <submittedName>
        <fullName evidence="2">Uncharacterized protein</fullName>
    </submittedName>
</protein>
<dbReference type="OrthoDB" id="19606at2759"/>
<evidence type="ECO:0000256" key="1">
    <source>
        <dbReference type="ARBA" id="ARBA00009762"/>
    </source>
</evidence>
<evidence type="ECO:0000313" key="2">
    <source>
        <dbReference type="EMBL" id="PIC38915.1"/>
    </source>
</evidence>
<dbReference type="EMBL" id="PDUG01000003">
    <property type="protein sequence ID" value="PIC38915.1"/>
    <property type="molecule type" value="Genomic_DNA"/>
</dbReference>
<reference evidence="3" key="1">
    <citation type="submission" date="2017-10" db="EMBL/GenBank/DDBJ databases">
        <title>Rapid genome shrinkage in a self-fertile nematode reveals novel sperm competition proteins.</title>
        <authorList>
            <person name="Yin D."/>
            <person name="Schwarz E.M."/>
            <person name="Thomas C.G."/>
            <person name="Felde R.L."/>
            <person name="Korf I.F."/>
            <person name="Cutter A.D."/>
            <person name="Schartner C.M."/>
            <person name="Ralston E.J."/>
            <person name="Meyer B.J."/>
            <person name="Haag E.S."/>
        </authorList>
    </citation>
    <scope>NUCLEOTIDE SEQUENCE [LARGE SCALE GENOMIC DNA]</scope>
    <source>
        <strain evidence="3">JU1422</strain>
    </source>
</reference>
<sequence length="225" mass="26353">MSYNSIRLPQDLPVYYKNFFPVKPFIKWLRYGLGFGEYLNRREFAFILADDVHIRYRSYHDELSFFKALTSTNPEKLDIGARTRFDIDLTDYDNVRNCCKEATVCPKCWKFMVLAVKILDFLLDDMFGFNARMWVFSGRRGVHCWVGDKKARMLTNNHRSAVATRLNLFKKNGQFEATEGKAKNTRVPPIVREAYNIAMKDGTFGEMVLEQGWLEMKISSRKGCY</sequence>
<organism evidence="2 3">
    <name type="scientific">Caenorhabditis nigoni</name>
    <dbReference type="NCBI Taxonomy" id="1611254"/>
    <lineage>
        <taxon>Eukaryota</taxon>
        <taxon>Metazoa</taxon>
        <taxon>Ecdysozoa</taxon>
        <taxon>Nematoda</taxon>
        <taxon>Chromadorea</taxon>
        <taxon>Rhabditida</taxon>
        <taxon>Rhabditina</taxon>
        <taxon>Rhabditomorpha</taxon>
        <taxon>Rhabditoidea</taxon>
        <taxon>Rhabditidae</taxon>
        <taxon>Peloderinae</taxon>
        <taxon>Caenorhabditis</taxon>
    </lineage>
</organism>
<dbReference type="GO" id="GO:0003899">
    <property type="term" value="F:DNA-directed RNA polymerase activity"/>
    <property type="evidence" value="ECO:0007669"/>
    <property type="project" value="InterPro"/>
</dbReference>
<gene>
    <name evidence="2" type="primary">Cnig_chr_III.g10775</name>
    <name evidence="2" type="ORF">B9Z55_010775</name>
</gene>
<evidence type="ECO:0000313" key="3">
    <source>
        <dbReference type="Proteomes" id="UP000230233"/>
    </source>
</evidence>
<dbReference type="Pfam" id="PF01896">
    <property type="entry name" value="DNA_primase_S"/>
    <property type="match status" value="1"/>
</dbReference>
<dbReference type="PANTHER" id="PTHR10536">
    <property type="entry name" value="DNA PRIMASE SMALL SUBUNIT"/>
    <property type="match status" value="1"/>
</dbReference>
<comment type="caution">
    <text evidence="2">The sequence shown here is derived from an EMBL/GenBank/DDBJ whole genome shotgun (WGS) entry which is preliminary data.</text>
</comment>
<accession>A0A2G5UH88</accession>
<comment type="similarity">
    <text evidence="1">Belongs to the eukaryotic-type primase small subunit family.</text>
</comment>
<dbReference type="SUPFAM" id="SSF56747">
    <property type="entry name" value="Prim-pol domain"/>
    <property type="match status" value="1"/>
</dbReference>
<dbReference type="STRING" id="1611254.A0A2G5UH88"/>
<name>A0A2G5UH88_9PELO</name>
<dbReference type="InterPro" id="IPR002755">
    <property type="entry name" value="DNA_primase_S"/>
</dbReference>
<proteinExistence type="inferred from homology"/>